<organism evidence="1 2">
    <name type="scientific">Ceraceosorus bombacis</name>
    <dbReference type="NCBI Taxonomy" id="401625"/>
    <lineage>
        <taxon>Eukaryota</taxon>
        <taxon>Fungi</taxon>
        <taxon>Dikarya</taxon>
        <taxon>Basidiomycota</taxon>
        <taxon>Ustilaginomycotina</taxon>
        <taxon>Exobasidiomycetes</taxon>
        <taxon>Ceraceosorales</taxon>
        <taxon>Ceraceosoraceae</taxon>
        <taxon>Ceraceosorus</taxon>
    </lineage>
</organism>
<dbReference type="AlphaFoldDB" id="A0A0P1B8R3"/>
<reference evidence="1 2" key="1">
    <citation type="submission" date="2014-09" db="EMBL/GenBank/DDBJ databases">
        <authorList>
            <person name="Magalhaes I.L.F."/>
            <person name="Oliveira U."/>
            <person name="Santos F.R."/>
            <person name="Vidigal T.H.D.A."/>
            <person name="Brescovit A.D."/>
            <person name="Santos A.J."/>
        </authorList>
    </citation>
    <scope>NUCLEOTIDE SEQUENCE [LARGE SCALE GENOMIC DNA]</scope>
</reference>
<protein>
    <submittedName>
        <fullName evidence="1">Uncharacterized protein</fullName>
    </submittedName>
</protein>
<accession>A0A0P1B8R3</accession>
<proteinExistence type="predicted"/>
<dbReference type="Proteomes" id="UP000054845">
    <property type="component" value="Unassembled WGS sequence"/>
</dbReference>
<evidence type="ECO:0000313" key="1">
    <source>
        <dbReference type="EMBL" id="CEH11667.1"/>
    </source>
</evidence>
<sequence>MSSKHGNPQEAYEPLGSRLRQTTRHIPGSCQEIPSQVSWCQYAAMASHLTCGRWLNSTSV</sequence>
<dbReference type="EMBL" id="CCYA01000027">
    <property type="protein sequence ID" value="CEH11667.1"/>
    <property type="molecule type" value="Genomic_DNA"/>
</dbReference>
<name>A0A0P1B8R3_9BASI</name>
<keyword evidence="2" id="KW-1185">Reference proteome</keyword>
<evidence type="ECO:0000313" key="2">
    <source>
        <dbReference type="Proteomes" id="UP000054845"/>
    </source>
</evidence>